<evidence type="ECO:0000313" key="4">
    <source>
        <dbReference type="EMBL" id="PIK47301.1"/>
    </source>
</evidence>
<dbReference type="SMART" id="SM00060">
    <property type="entry name" value="FN3"/>
    <property type="match status" value="1"/>
</dbReference>
<keyword evidence="2" id="KW-0472">Membrane</keyword>
<evidence type="ECO:0000256" key="2">
    <source>
        <dbReference type="SAM" id="Phobius"/>
    </source>
</evidence>
<dbReference type="InterPro" id="IPR013783">
    <property type="entry name" value="Ig-like_fold"/>
</dbReference>
<dbReference type="OrthoDB" id="190835at2759"/>
<accession>A0A2G8KH23</accession>
<feature type="transmembrane region" description="Helical" evidence="2">
    <location>
        <begin position="335"/>
        <end position="358"/>
    </location>
</feature>
<keyword evidence="2" id="KW-1133">Transmembrane helix</keyword>
<comment type="caution">
    <text evidence="4">The sequence shown here is derived from an EMBL/GenBank/DDBJ whole genome shotgun (WGS) entry which is preliminary data.</text>
</comment>
<dbReference type="CDD" id="cd00063">
    <property type="entry name" value="FN3"/>
    <property type="match status" value="2"/>
</dbReference>
<proteinExistence type="predicted"/>
<dbReference type="STRING" id="307972.A0A2G8KH23"/>
<dbReference type="SUPFAM" id="SSF49265">
    <property type="entry name" value="Fibronectin type III"/>
    <property type="match status" value="1"/>
</dbReference>
<organism evidence="4 5">
    <name type="scientific">Stichopus japonicus</name>
    <name type="common">Sea cucumber</name>
    <dbReference type="NCBI Taxonomy" id="307972"/>
    <lineage>
        <taxon>Eukaryota</taxon>
        <taxon>Metazoa</taxon>
        <taxon>Echinodermata</taxon>
        <taxon>Eleutherozoa</taxon>
        <taxon>Echinozoa</taxon>
        <taxon>Holothuroidea</taxon>
        <taxon>Aspidochirotacea</taxon>
        <taxon>Aspidochirotida</taxon>
        <taxon>Stichopodidae</taxon>
        <taxon>Apostichopus</taxon>
    </lineage>
</organism>
<evidence type="ECO:0000256" key="1">
    <source>
        <dbReference type="SAM" id="MobiDB-lite"/>
    </source>
</evidence>
<keyword evidence="5" id="KW-1185">Reference proteome</keyword>
<evidence type="ECO:0000259" key="3">
    <source>
        <dbReference type="PROSITE" id="PS50853"/>
    </source>
</evidence>
<dbReference type="EMBL" id="MRZV01000589">
    <property type="protein sequence ID" value="PIK47301.1"/>
    <property type="molecule type" value="Genomic_DNA"/>
</dbReference>
<dbReference type="InterPro" id="IPR053073">
    <property type="entry name" value="IL11/IL27_subunit_beta"/>
</dbReference>
<dbReference type="PROSITE" id="PS50853">
    <property type="entry name" value="FN3"/>
    <property type="match status" value="1"/>
</dbReference>
<keyword evidence="2" id="KW-0812">Transmembrane</keyword>
<dbReference type="Proteomes" id="UP000230750">
    <property type="component" value="Unassembled WGS sequence"/>
</dbReference>
<evidence type="ECO:0000313" key="5">
    <source>
        <dbReference type="Proteomes" id="UP000230750"/>
    </source>
</evidence>
<feature type="region of interest" description="Disordered" evidence="1">
    <location>
        <begin position="386"/>
        <end position="415"/>
    </location>
</feature>
<protein>
    <submittedName>
        <fullName evidence="4">Down syndrome cell adhesion molecule</fullName>
    </submittedName>
</protein>
<name>A0A2G8KH23_STIJA</name>
<dbReference type="AlphaFoldDB" id="A0A2G8KH23"/>
<dbReference type="PANTHER" id="PTHR48483:SF1">
    <property type="entry name" value="INTERLEUKIN-12 RECEPTOR SUBUNIT BETA-1-RELATED"/>
    <property type="match status" value="1"/>
</dbReference>
<dbReference type="Pfam" id="PF00041">
    <property type="entry name" value="fn3"/>
    <property type="match status" value="1"/>
</dbReference>
<sequence>MLWCYWEVVKIHLIQFCENEMEVQVIFQIASRPTSHADQYTEEVRTLCQNTSFQNWTECLVPSEANECIFPASLSQLNHKTIWYCSKTLDVKLNCQDSWTEPAESAILHIDHDDTIIPNPPKAVILQNIGEKSMNVTWKLPKGWPENDKGFLTFRVLYWQQWLPDGRIDFPPMKESTLSVDIRDLKFANVETCVKVGVRYDHHGANSSRWSSADIVCKRTEMEKPAKAPKILSLTKLEMPGQAIRKVNISWKEIPVEFQGAPIQYYHVIVRDEQTGKVAQRNVSGNQTYYILNFLRGNTSYSIKVAAVNLVGTSDYESISLGADPGADFMYKWHIHAWVIVLIVIIMLVVFSAVFGCWRNMKQAAQNMRGVEIRPPVDVIINSKSTQEQEAFDLPGKKPEPNNNSSMKPTEADDRSVEVDPLLVTRNSMVG</sequence>
<dbReference type="PANTHER" id="PTHR48483">
    <property type="entry name" value="INTERLEUKIN-27 SUBUNIT BETA"/>
    <property type="match status" value="1"/>
</dbReference>
<gene>
    <name evidence="4" type="ORF">BSL78_15829</name>
</gene>
<dbReference type="InterPro" id="IPR036116">
    <property type="entry name" value="FN3_sf"/>
</dbReference>
<dbReference type="Gene3D" id="2.60.40.10">
    <property type="entry name" value="Immunoglobulins"/>
    <property type="match status" value="2"/>
</dbReference>
<reference evidence="4 5" key="1">
    <citation type="journal article" date="2017" name="PLoS Biol.">
        <title>The sea cucumber genome provides insights into morphological evolution and visceral regeneration.</title>
        <authorList>
            <person name="Zhang X."/>
            <person name="Sun L."/>
            <person name="Yuan J."/>
            <person name="Sun Y."/>
            <person name="Gao Y."/>
            <person name="Zhang L."/>
            <person name="Li S."/>
            <person name="Dai H."/>
            <person name="Hamel J.F."/>
            <person name="Liu C."/>
            <person name="Yu Y."/>
            <person name="Liu S."/>
            <person name="Lin W."/>
            <person name="Guo K."/>
            <person name="Jin S."/>
            <person name="Xu P."/>
            <person name="Storey K.B."/>
            <person name="Huan P."/>
            <person name="Zhang T."/>
            <person name="Zhou Y."/>
            <person name="Zhang J."/>
            <person name="Lin C."/>
            <person name="Li X."/>
            <person name="Xing L."/>
            <person name="Huo D."/>
            <person name="Sun M."/>
            <person name="Wang L."/>
            <person name="Mercier A."/>
            <person name="Li F."/>
            <person name="Yang H."/>
            <person name="Xiang J."/>
        </authorList>
    </citation>
    <scope>NUCLEOTIDE SEQUENCE [LARGE SCALE GENOMIC DNA]</scope>
    <source>
        <strain evidence="4">Shaxun</strain>
        <tissue evidence="4">Muscle</tissue>
    </source>
</reference>
<dbReference type="InterPro" id="IPR003961">
    <property type="entry name" value="FN3_dom"/>
</dbReference>
<feature type="domain" description="Fibronectin type-III" evidence="3">
    <location>
        <begin position="228"/>
        <end position="327"/>
    </location>
</feature>